<evidence type="ECO:0000313" key="2">
    <source>
        <dbReference type="Proteomes" id="UP000320766"/>
    </source>
</evidence>
<dbReference type="EMBL" id="RXIL01000039">
    <property type="protein sequence ID" value="RZN71529.1"/>
    <property type="molecule type" value="Genomic_DNA"/>
</dbReference>
<comment type="caution">
    <text evidence="1">The sequence shown here is derived from an EMBL/GenBank/DDBJ whole genome shotgun (WGS) entry which is preliminary data.</text>
</comment>
<dbReference type="PIRSF" id="PIRSF019164">
    <property type="entry name" value="UCP019164"/>
    <property type="match status" value="1"/>
</dbReference>
<accession>A0A520KY76</accession>
<proteinExistence type="predicted"/>
<sequence length="305" mass="35118">MFYPVTYNGGVYRHDEILELVEDIGGYLIQKNEMQTEVLLNLFVPKEDFGLLEAKSKELKGELKYAPLAGTDVVLVLPSLAFHHMPHPSCDIAEYLRREGSSTTMVGLARGVGKRIAQIKEEEKRLIEEHDVALFVMGTFESCLLEKEKLFRDIKIPVVVTGGPSKLDLRYADEYIGGIGRVSHRLKKEKEIKKLDEMVEAVIRCVEKRRVEATNDPLTVEPPRIMYEIRNQIPEINEVLSPVPINLQIDGLRIKLPYKEYRSDVEEIKFDEGYKLREMVKIRRSLFRRSILLKVMPRSETGFTI</sequence>
<dbReference type="InterPro" id="IPR026327">
    <property type="entry name" value="Me_CoM_Rdtase_prot-C-like"/>
</dbReference>
<reference evidence="1 2" key="1">
    <citation type="journal article" date="2019" name="Nat. Microbiol.">
        <title>Wide diversity of methane and short-chain alkane metabolisms in uncultured archaea.</title>
        <authorList>
            <person name="Borrel G."/>
            <person name="Adam P.S."/>
            <person name="McKay L.J."/>
            <person name="Chen L.X."/>
            <person name="Sierra-Garcia I.N."/>
            <person name="Sieber C.M."/>
            <person name="Letourneur Q."/>
            <person name="Ghozlane A."/>
            <person name="Andersen G.L."/>
            <person name="Li W.J."/>
            <person name="Hallam S.J."/>
            <person name="Muyzer G."/>
            <person name="de Oliveira V.M."/>
            <person name="Inskeep W.P."/>
            <person name="Banfield J.F."/>
            <person name="Gribaldo S."/>
        </authorList>
    </citation>
    <scope>NUCLEOTIDE SEQUENCE [LARGE SCALE GENOMIC DNA]</scope>
    <source>
        <strain evidence="1">NM1b</strain>
    </source>
</reference>
<name>A0A520KY76_9EURY</name>
<protein>
    <submittedName>
        <fullName evidence="1">Methanogenesis marker 7 protein</fullName>
    </submittedName>
</protein>
<dbReference type="Pfam" id="PF04609">
    <property type="entry name" value="MCR_C"/>
    <property type="match status" value="1"/>
</dbReference>
<gene>
    <name evidence="1" type="ORF">EF807_02280</name>
</gene>
<dbReference type="InterPro" id="IPR011312">
    <property type="entry name" value="Menthan_mark_7"/>
</dbReference>
<dbReference type="Proteomes" id="UP000320766">
    <property type="component" value="Unassembled WGS sequence"/>
</dbReference>
<evidence type="ECO:0000313" key="1">
    <source>
        <dbReference type="EMBL" id="RZN71529.1"/>
    </source>
</evidence>
<dbReference type="AlphaFoldDB" id="A0A520KY76"/>
<organism evidence="1 2">
    <name type="scientific">Candidatus Methanolliviera hydrocarbonicum</name>
    <dbReference type="NCBI Taxonomy" id="2491085"/>
    <lineage>
        <taxon>Archaea</taxon>
        <taxon>Methanobacteriati</taxon>
        <taxon>Methanobacteriota</taxon>
        <taxon>Candidatus Methanoliparia</taxon>
        <taxon>Candidatus Methanoliparales</taxon>
        <taxon>Candidatus Methanollivieraceae</taxon>
        <taxon>Candidatus Methanolliviera</taxon>
    </lineage>
</organism>
<dbReference type="NCBIfam" id="TIGR03274">
    <property type="entry name" value="methan_mark_7"/>
    <property type="match status" value="1"/>
</dbReference>